<dbReference type="PANTHER" id="PTHR43102:SF2">
    <property type="entry name" value="GAF DOMAIN-CONTAINING PROTEIN"/>
    <property type="match status" value="1"/>
</dbReference>
<dbReference type="SUPFAM" id="SSF55781">
    <property type="entry name" value="GAF domain-like"/>
    <property type="match status" value="1"/>
</dbReference>
<dbReference type="EMBL" id="JACKTI010000074">
    <property type="protein sequence ID" value="MCV7027096.1"/>
    <property type="molecule type" value="Genomic_DNA"/>
</dbReference>
<dbReference type="PANTHER" id="PTHR43102">
    <property type="entry name" value="SLR1143 PROTEIN"/>
    <property type="match status" value="1"/>
</dbReference>
<dbReference type="SMART" id="SM00065">
    <property type="entry name" value="GAF"/>
    <property type="match status" value="1"/>
</dbReference>
<dbReference type="InterPro" id="IPR003018">
    <property type="entry name" value="GAF"/>
</dbReference>
<reference evidence="2" key="1">
    <citation type="submission" date="2020-07" db="EMBL/GenBank/DDBJ databases">
        <authorList>
            <person name="Pettersson B.M.F."/>
            <person name="Behra P.R.K."/>
            <person name="Ramesh M."/>
            <person name="Das S."/>
            <person name="Dasgupta S."/>
            <person name="Kirsebom L.A."/>
        </authorList>
    </citation>
    <scope>NUCLEOTIDE SEQUENCE</scope>
    <source>
        <strain evidence="2">DSM 44203</strain>
    </source>
</reference>
<reference evidence="2" key="2">
    <citation type="journal article" date="2022" name="BMC Genomics">
        <title>Comparative genome analysis of mycobacteria focusing on tRNA and non-coding RNA.</title>
        <authorList>
            <person name="Behra P.R.K."/>
            <person name="Pettersson B.M.F."/>
            <person name="Ramesh M."/>
            <person name="Das S."/>
            <person name="Dasgupta S."/>
            <person name="Kirsebom L.A."/>
        </authorList>
    </citation>
    <scope>NUCLEOTIDE SEQUENCE</scope>
    <source>
        <strain evidence="2">DSM 44203</strain>
    </source>
</reference>
<dbReference type="AlphaFoldDB" id="A0AAW5SU47"/>
<gene>
    <name evidence="2" type="ORF">H7I77_27745</name>
</gene>
<dbReference type="InterPro" id="IPR029016">
    <property type="entry name" value="GAF-like_dom_sf"/>
</dbReference>
<comment type="caution">
    <text evidence="2">The sequence shown here is derived from an EMBL/GenBank/DDBJ whole genome shotgun (WGS) entry which is preliminary data.</text>
</comment>
<evidence type="ECO:0000313" key="3">
    <source>
        <dbReference type="Proteomes" id="UP001207528"/>
    </source>
</evidence>
<evidence type="ECO:0000259" key="1">
    <source>
        <dbReference type="SMART" id="SM00065"/>
    </source>
</evidence>
<proteinExistence type="predicted"/>
<evidence type="ECO:0000313" key="2">
    <source>
        <dbReference type="EMBL" id="MCV7027096.1"/>
    </source>
</evidence>
<protein>
    <submittedName>
        <fullName evidence="2">GAF domain-containing protein</fullName>
    </submittedName>
</protein>
<feature type="domain" description="GAF" evidence="1">
    <location>
        <begin position="146"/>
        <end position="293"/>
    </location>
</feature>
<name>A0AAW5SU47_MYCNV</name>
<sequence length="328" mass="35844">MASPPGSVSAPVDDQRRVAQRISNHTVARWRRHHLGECSTLTCRSANSYTVRLVTRSFRRFDEWLNRQLEECARNAGTDVDTYVARAVAAQMVADQMRTKVSAKELLTHLSESGVLVSDSMPDVSTIVTDPDRLNSLRSTGLLDSPPDPAYDRITRAAAEALGTPFAAVSLVDADRTFYKSTAGMGKLSVEERAMPFDQSICQYTVADGAALVIEDARTDPVFMNHPVVRGGAMAAYLGIPLIDQDGLAIGTLCVSDSKPRQWSTGHVQILSDLAQLTVERIFANPPHFKRLRVDVQQTRVSPARKRALSTVALSALFDIQVGTVHLA</sequence>
<accession>A0AAW5SU47</accession>
<dbReference type="Gene3D" id="3.30.450.40">
    <property type="match status" value="1"/>
</dbReference>
<dbReference type="Pfam" id="PF01590">
    <property type="entry name" value="GAF"/>
    <property type="match status" value="1"/>
</dbReference>
<organism evidence="2 3">
    <name type="scientific">Mycolicibacterium novocastrense</name>
    <name type="common">Mycobacterium novocastrense</name>
    <dbReference type="NCBI Taxonomy" id="59813"/>
    <lineage>
        <taxon>Bacteria</taxon>
        <taxon>Bacillati</taxon>
        <taxon>Actinomycetota</taxon>
        <taxon>Actinomycetes</taxon>
        <taxon>Mycobacteriales</taxon>
        <taxon>Mycobacteriaceae</taxon>
        <taxon>Mycolicibacterium</taxon>
    </lineage>
</organism>
<dbReference type="Proteomes" id="UP001207528">
    <property type="component" value="Unassembled WGS sequence"/>
</dbReference>